<accession>A0ABM3LJ90</accession>
<dbReference type="SUPFAM" id="SSF56112">
    <property type="entry name" value="Protein kinase-like (PK-like)"/>
    <property type="match status" value="1"/>
</dbReference>
<protein>
    <submittedName>
        <fullName evidence="16">LIM domain kinase 1 isoform X1</fullName>
    </submittedName>
</protein>
<dbReference type="Proteomes" id="UP001652582">
    <property type="component" value="Chromosome 8"/>
</dbReference>
<evidence type="ECO:0000256" key="4">
    <source>
        <dbReference type="ARBA" id="ARBA00022723"/>
    </source>
</evidence>
<dbReference type="PROSITE" id="PS00478">
    <property type="entry name" value="LIM_DOMAIN_1"/>
    <property type="match status" value="2"/>
</dbReference>
<evidence type="ECO:0000256" key="3">
    <source>
        <dbReference type="ARBA" id="ARBA00022679"/>
    </source>
</evidence>
<keyword evidence="3" id="KW-0808">Transferase</keyword>
<keyword evidence="6 16" id="KW-0418">Kinase</keyword>
<dbReference type="SMART" id="SM00132">
    <property type="entry name" value="LIM"/>
    <property type="match status" value="2"/>
</dbReference>
<dbReference type="GO" id="GO:0016301">
    <property type="term" value="F:kinase activity"/>
    <property type="evidence" value="ECO:0007669"/>
    <property type="project" value="UniProtKB-KW"/>
</dbReference>
<dbReference type="InterPro" id="IPR001245">
    <property type="entry name" value="Ser-Thr/Tyr_kinase_cat_dom"/>
</dbReference>
<dbReference type="Gene3D" id="2.10.110.10">
    <property type="entry name" value="Cysteine Rich Protein"/>
    <property type="match status" value="2"/>
</dbReference>
<keyword evidence="2" id="KW-0723">Serine/threonine-protein kinase</keyword>
<keyword evidence="8 11" id="KW-0067">ATP-binding</keyword>
<feature type="region of interest" description="Disordered" evidence="12">
    <location>
        <begin position="693"/>
        <end position="713"/>
    </location>
</feature>
<feature type="compositionally biased region" description="Low complexity" evidence="12">
    <location>
        <begin position="694"/>
        <end position="713"/>
    </location>
</feature>
<evidence type="ECO:0000256" key="9">
    <source>
        <dbReference type="ARBA" id="ARBA00023038"/>
    </source>
</evidence>
<evidence type="ECO:0000256" key="2">
    <source>
        <dbReference type="ARBA" id="ARBA00022527"/>
    </source>
</evidence>
<organism evidence="15 16">
    <name type="scientific">Bicyclus anynana</name>
    <name type="common">Squinting bush brown butterfly</name>
    <dbReference type="NCBI Taxonomy" id="110368"/>
    <lineage>
        <taxon>Eukaryota</taxon>
        <taxon>Metazoa</taxon>
        <taxon>Ecdysozoa</taxon>
        <taxon>Arthropoda</taxon>
        <taxon>Hexapoda</taxon>
        <taxon>Insecta</taxon>
        <taxon>Pterygota</taxon>
        <taxon>Neoptera</taxon>
        <taxon>Endopterygota</taxon>
        <taxon>Lepidoptera</taxon>
        <taxon>Glossata</taxon>
        <taxon>Ditrysia</taxon>
        <taxon>Papilionoidea</taxon>
        <taxon>Nymphalidae</taxon>
        <taxon>Satyrinae</taxon>
        <taxon>Satyrini</taxon>
        <taxon>Mycalesina</taxon>
        <taxon>Bicyclus</taxon>
    </lineage>
</organism>
<feature type="domain" description="LIM zinc-binding" evidence="14">
    <location>
        <begin position="70"/>
        <end position="130"/>
    </location>
</feature>
<evidence type="ECO:0000256" key="6">
    <source>
        <dbReference type="ARBA" id="ARBA00022777"/>
    </source>
</evidence>
<evidence type="ECO:0000256" key="1">
    <source>
        <dbReference type="ARBA" id="ARBA00005843"/>
    </source>
</evidence>
<evidence type="ECO:0000256" key="11">
    <source>
        <dbReference type="PROSITE-ProRule" id="PRU10141"/>
    </source>
</evidence>
<proteinExistence type="inferred from homology"/>
<keyword evidence="4 10" id="KW-0479">Metal-binding</keyword>
<keyword evidence="5 11" id="KW-0547">Nucleotide-binding</keyword>
<evidence type="ECO:0000259" key="13">
    <source>
        <dbReference type="PROSITE" id="PS50011"/>
    </source>
</evidence>
<dbReference type="PROSITE" id="PS00107">
    <property type="entry name" value="PROTEIN_KINASE_ATP"/>
    <property type="match status" value="1"/>
</dbReference>
<evidence type="ECO:0000256" key="7">
    <source>
        <dbReference type="ARBA" id="ARBA00022833"/>
    </source>
</evidence>
<keyword evidence="15" id="KW-1185">Reference proteome</keyword>
<dbReference type="CDD" id="cd09365">
    <property type="entry name" value="LIM2_LIMK"/>
    <property type="match status" value="1"/>
</dbReference>
<evidence type="ECO:0000256" key="12">
    <source>
        <dbReference type="SAM" id="MobiDB-lite"/>
    </source>
</evidence>
<dbReference type="InterPro" id="IPR017441">
    <property type="entry name" value="Protein_kinase_ATP_BS"/>
</dbReference>
<gene>
    <name evidence="16" type="primary">LOC112050727</name>
</gene>
<dbReference type="PROSITE" id="PS50011">
    <property type="entry name" value="PROTEIN_KINASE_DOM"/>
    <property type="match status" value="1"/>
</dbReference>
<keyword evidence="9 10" id="KW-0440">LIM domain</keyword>
<dbReference type="InterPro" id="IPR036034">
    <property type="entry name" value="PDZ_sf"/>
</dbReference>
<dbReference type="InterPro" id="IPR011009">
    <property type="entry name" value="Kinase-like_dom_sf"/>
</dbReference>
<evidence type="ECO:0000313" key="16">
    <source>
        <dbReference type="RefSeq" id="XP_052739140.1"/>
    </source>
</evidence>
<dbReference type="PRINTS" id="PR00109">
    <property type="entry name" value="TYRKINASE"/>
</dbReference>
<dbReference type="Pfam" id="PF00412">
    <property type="entry name" value="LIM"/>
    <property type="match status" value="2"/>
</dbReference>
<dbReference type="InterPro" id="IPR001781">
    <property type="entry name" value="Znf_LIM"/>
</dbReference>
<dbReference type="Gene3D" id="3.30.200.20">
    <property type="entry name" value="Phosphorylase Kinase, domain 1"/>
    <property type="match status" value="1"/>
</dbReference>
<sequence>MEGSHAKETLNCASCLNTIADDEYVSALGQDWHKECFRCSDCDAPLGAWYLETDGMLFCRRDYWARFGDSCQRCRQLVSGPVMAAGEHRFHPECFACDACGAHLDDTEPYALVDRCRLYCGACDDSGADAHTIRLLRAPPHALQLRAAPGALLVHRGRCADKLRGAARALLRAVRACLLLACRRIDPACGALALCAGDRVLEVDGAPAAGRPPPDVQRALAGAGPVQLTVEHTPDTVTVRPGAPSARPAAAAQEPGRRERLFKRKGADGGGKARPLKRRQAPRSPPLADKERSSSLPRLPDCAAGEEPALSRARSLRAAPHEAFRAADLVQGELLGTGFFGQAYKVTVRATGEEMVLKQLFRADAAAQRSLLREVGVLRSLRHRCVLRFCGVLYREGRLHLLTEYVAGGTLHALLRAGAPLGWARRARLARDVAAGVRYLHARRVLHRDLNSHNCLVRAGGGLVVADFGLARVVRGGGRRRYTVVGNPYWMAPEMMRGGAYDEKVDVFSFGIVLCEIIGRVSADPDELPRRADFGLNERAFVDRFCAACPEPLYRLAFRACDLDPDARPPFEVIEPWLQALVLHLARAQEPPPALLAHILQYGRRQPAPPPAGVVKSQSNAALGAAPAAGRALGKCVSASHLAPRRAPAAAPRLSRSTHALAPGYILRAGAGGIDITRVDDISEWLEPAPLRRSSPAARLDASDSSSDGDADCAAPFADALRRGRRAGYDLVDAEAAGGVGDVPEGVEPKTEKPNFFAKKLLSPKLSRLFRASAGRRAAAADGDGGERSRFFVGRPTAPAAPRSAYRVRPADDDAADADGDARPTRAGQSLTPTFRRRLPAERAAGADVRHSCRERRPEPRAAEQKPLELGAEPAKKREPAISRSNYVKMANLRIGPGRGPAAARS</sequence>
<keyword evidence="7 10" id="KW-0862">Zinc</keyword>
<dbReference type="Gene3D" id="1.10.510.10">
    <property type="entry name" value="Transferase(Phosphotransferase) domain 1"/>
    <property type="match status" value="1"/>
</dbReference>
<dbReference type="PANTHER" id="PTHR46485">
    <property type="entry name" value="LIM DOMAIN KINASE 1"/>
    <property type="match status" value="1"/>
</dbReference>
<evidence type="ECO:0000313" key="15">
    <source>
        <dbReference type="Proteomes" id="UP001652582"/>
    </source>
</evidence>
<feature type="domain" description="LIM zinc-binding" evidence="14">
    <location>
        <begin position="10"/>
        <end position="69"/>
    </location>
</feature>
<feature type="binding site" evidence="11">
    <location>
        <position position="358"/>
    </location>
    <ligand>
        <name>ATP</name>
        <dbReference type="ChEBI" id="CHEBI:30616"/>
    </ligand>
</feature>
<feature type="compositionally biased region" description="Low complexity" evidence="12">
    <location>
        <begin position="240"/>
        <end position="254"/>
    </location>
</feature>
<evidence type="ECO:0000256" key="10">
    <source>
        <dbReference type="PROSITE-ProRule" id="PRU00125"/>
    </source>
</evidence>
<feature type="region of interest" description="Disordered" evidence="12">
    <location>
        <begin position="228"/>
        <end position="304"/>
    </location>
</feature>
<dbReference type="PANTHER" id="PTHR46485:SF4">
    <property type="entry name" value="LIM DOMAIN KINASE 1"/>
    <property type="match status" value="1"/>
</dbReference>
<feature type="region of interest" description="Disordered" evidence="12">
    <location>
        <begin position="780"/>
        <end position="885"/>
    </location>
</feature>
<name>A0ABM3LJ90_BICAN</name>
<dbReference type="Pfam" id="PF07714">
    <property type="entry name" value="PK_Tyr_Ser-Thr"/>
    <property type="match status" value="1"/>
</dbReference>
<evidence type="ECO:0000256" key="5">
    <source>
        <dbReference type="ARBA" id="ARBA00022741"/>
    </source>
</evidence>
<dbReference type="SUPFAM" id="SSF50156">
    <property type="entry name" value="PDZ domain-like"/>
    <property type="match status" value="1"/>
</dbReference>
<feature type="compositionally biased region" description="Basic and acidic residues" evidence="12">
    <location>
        <begin position="848"/>
        <end position="867"/>
    </location>
</feature>
<reference evidence="16" key="1">
    <citation type="submission" date="2025-08" db="UniProtKB">
        <authorList>
            <consortium name="RefSeq"/>
        </authorList>
    </citation>
    <scope>IDENTIFICATION</scope>
</reference>
<evidence type="ECO:0000259" key="14">
    <source>
        <dbReference type="PROSITE" id="PS50023"/>
    </source>
</evidence>
<comment type="similarity">
    <text evidence="1">Belongs to the protein kinase superfamily. TKL Ser/Thr protein kinase family.</text>
</comment>
<evidence type="ECO:0000256" key="8">
    <source>
        <dbReference type="ARBA" id="ARBA00022840"/>
    </source>
</evidence>
<dbReference type="GeneID" id="112050727"/>
<dbReference type="SUPFAM" id="SSF57716">
    <property type="entry name" value="Glucocorticoid receptor-like (DNA-binding domain)"/>
    <property type="match status" value="1"/>
</dbReference>
<feature type="domain" description="Protein kinase" evidence="13">
    <location>
        <begin position="329"/>
        <end position="578"/>
    </location>
</feature>
<dbReference type="InterPro" id="IPR000719">
    <property type="entry name" value="Prot_kinase_dom"/>
</dbReference>
<dbReference type="RefSeq" id="XP_052739140.1">
    <property type="nucleotide sequence ID" value="XM_052883180.1"/>
</dbReference>
<dbReference type="PROSITE" id="PS50023">
    <property type="entry name" value="LIM_DOMAIN_2"/>
    <property type="match status" value="2"/>
</dbReference>
<dbReference type="InterPro" id="IPR050940">
    <property type="entry name" value="Actin_reg-Ser/Thr_kinase"/>
</dbReference>